<sequence length="444" mass="51293">MTLITNNSNNLATIKPSKMQPTIVSHRVVLGITAFSISFGLSLVPSWDISRAFFTGIITVLATYAAAFLVDKRRRNDELKMIGSLQRRIRDIEGLKSRILKEIHQLEEYRNLLYAETQHLENQIGDCRSQRDSLHRDIGTFAAQKKQIEAEIYNLKNEFAHLENSNIELNNSCNDLIAEKRRLELNCYASRAEINQIQPQIDTIKQQKKELENDVILLERLKPQLEEKLYELRIEIQNKELEITKQNNLLVEIGITRNNLENTLKSLQNKTLEQKMEVNQLQNQISVLQDERDLLQNQVWELLQQVETTNPSTLPDNEENNLDLFPFDELLEPLDPIKGKHDHTENLPAKWNNFFNHLPGYEIQVLKAILEQDNAKATIKEIAEANITMPNLLIDAINEIASNTIGELIIETNTEVPEIVEEHLLNVKTMITKYSEISYSRIQE</sequence>
<gene>
    <name evidence="4" type="ORF">NIES806_31700</name>
</gene>
<evidence type="ECO:0000256" key="1">
    <source>
        <dbReference type="SAM" id="Coils"/>
    </source>
</evidence>
<keyword evidence="1" id="KW-0175">Coiled coil</keyword>
<reference evidence="4 5" key="1">
    <citation type="submission" date="2017-06" db="EMBL/GenBank/DDBJ databases">
        <title>Genome sequencing of cyanobaciteial culture collection at National Institute for Environmental Studies (NIES).</title>
        <authorList>
            <person name="Hirose Y."/>
            <person name="Shimura Y."/>
            <person name="Fujisawa T."/>
            <person name="Nakamura Y."/>
            <person name="Kawachi M."/>
        </authorList>
    </citation>
    <scope>NUCLEOTIDE SEQUENCE [LARGE SCALE GENOMIC DNA]</scope>
    <source>
        <strain evidence="4 5">NIES-806</strain>
    </source>
</reference>
<dbReference type="Proteomes" id="UP000218702">
    <property type="component" value="Chromosome"/>
</dbReference>
<evidence type="ECO:0000256" key="2">
    <source>
        <dbReference type="SAM" id="Phobius"/>
    </source>
</evidence>
<evidence type="ECO:0000313" key="4">
    <source>
        <dbReference type="EMBL" id="BAZ86952.1"/>
    </source>
</evidence>
<dbReference type="InterPro" id="IPR028932">
    <property type="entry name" value="TerB-C"/>
</dbReference>
<organism evidence="4 5">
    <name type="scientific">Dolichospermum compactum NIES-806</name>
    <dbReference type="NCBI Taxonomy" id="1973481"/>
    <lineage>
        <taxon>Bacteria</taxon>
        <taxon>Bacillati</taxon>
        <taxon>Cyanobacteriota</taxon>
        <taxon>Cyanophyceae</taxon>
        <taxon>Nostocales</taxon>
        <taxon>Aphanizomenonaceae</taxon>
        <taxon>Dolichospermum</taxon>
        <taxon>Dolichospermum compactum</taxon>
    </lineage>
</organism>
<dbReference type="KEGG" id="dcm:NIES806_31700"/>
<proteinExistence type="predicted"/>
<evidence type="ECO:0000259" key="3">
    <source>
        <dbReference type="Pfam" id="PF15615"/>
    </source>
</evidence>
<feature type="transmembrane region" description="Helical" evidence="2">
    <location>
        <begin position="53"/>
        <end position="70"/>
    </location>
</feature>
<dbReference type="EMBL" id="AP018316">
    <property type="protein sequence ID" value="BAZ86952.1"/>
    <property type="molecule type" value="Genomic_DNA"/>
</dbReference>
<feature type="coiled-coil region" evidence="1">
    <location>
        <begin position="145"/>
        <end position="305"/>
    </location>
</feature>
<keyword evidence="2" id="KW-0472">Membrane</keyword>
<dbReference type="AlphaFoldDB" id="A0A1Z4V5Z7"/>
<keyword evidence="2" id="KW-1133">Transmembrane helix</keyword>
<dbReference type="OrthoDB" id="460892at2"/>
<keyword evidence="5" id="KW-1185">Reference proteome</keyword>
<dbReference type="RefSeq" id="WP_096668724.1">
    <property type="nucleotide sequence ID" value="NZ_AP018316.1"/>
</dbReference>
<evidence type="ECO:0000313" key="5">
    <source>
        <dbReference type="Proteomes" id="UP000218702"/>
    </source>
</evidence>
<dbReference type="Pfam" id="PF15615">
    <property type="entry name" value="TerB_C"/>
    <property type="match status" value="1"/>
</dbReference>
<dbReference type="PANTHER" id="PTHR43977">
    <property type="entry name" value="STRUCTURAL MAINTENANCE OF CHROMOSOMES PROTEIN 3"/>
    <property type="match status" value="1"/>
</dbReference>
<name>A0A1Z4V5Z7_9CYAN</name>
<feature type="domain" description="TerB-C" evidence="3">
    <location>
        <begin position="267"/>
        <end position="427"/>
    </location>
</feature>
<accession>A0A1Z4V5Z7</accession>
<protein>
    <recommendedName>
        <fullName evidence="3">TerB-C domain-containing protein</fullName>
    </recommendedName>
</protein>
<feature type="transmembrane region" description="Helical" evidence="2">
    <location>
        <begin position="28"/>
        <end position="47"/>
    </location>
</feature>
<keyword evidence="2" id="KW-0812">Transmembrane</keyword>